<proteinExistence type="predicted"/>
<accession>A0ABP4CAL1</accession>
<organism evidence="1 2">
    <name type="scientific">Actinocorallia libanotica</name>
    <dbReference type="NCBI Taxonomy" id="46162"/>
    <lineage>
        <taxon>Bacteria</taxon>
        <taxon>Bacillati</taxon>
        <taxon>Actinomycetota</taxon>
        <taxon>Actinomycetes</taxon>
        <taxon>Streptosporangiales</taxon>
        <taxon>Thermomonosporaceae</taxon>
        <taxon>Actinocorallia</taxon>
    </lineage>
</organism>
<dbReference type="SUPFAM" id="SSF52047">
    <property type="entry name" value="RNI-like"/>
    <property type="match status" value="1"/>
</dbReference>
<dbReference type="InterPro" id="IPR047722">
    <property type="entry name" value="STM4015-like"/>
</dbReference>
<dbReference type="Proteomes" id="UP001500665">
    <property type="component" value="Unassembled WGS sequence"/>
</dbReference>
<sequence>MTKTSHYEYVESFAGLPVFDFTPETESEGLPAPAQVAWRVRLDDFIEEFEPFQELFSRFLETVDTTSVGALIIGNWGATHEVPADRPLALLTDAAERFPALKALFFGEWLQQETEISWIEQGDVTPLFTSFPGLETVVIRGGSGLSLALITSSVLHELRLETGGLPGEVVRALGASDLPALQTLELWLGVDEYGGSTGLADLDPLLRGERFPALRHLGLQNADFQDGIAAAVASAPVVAQLESLSLSMGVLTDEGAEALLSGQPLSHLKRLDLHHHYLSEEMVGRIRAALPGVDVDLSERQRDEWRYVAVAE</sequence>
<protein>
    <submittedName>
        <fullName evidence="1">STM4015 family protein</fullName>
    </submittedName>
</protein>
<comment type="caution">
    <text evidence="1">The sequence shown here is derived from an EMBL/GenBank/DDBJ whole genome shotgun (WGS) entry which is preliminary data.</text>
</comment>
<dbReference type="RefSeq" id="WP_344244357.1">
    <property type="nucleotide sequence ID" value="NZ_BAAAHH010000031.1"/>
</dbReference>
<dbReference type="Gene3D" id="3.80.10.10">
    <property type="entry name" value="Ribonuclease Inhibitor"/>
    <property type="match status" value="1"/>
</dbReference>
<keyword evidence="2" id="KW-1185">Reference proteome</keyword>
<reference evidence="2" key="1">
    <citation type="journal article" date="2019" name="Int. J. Syst. Evol. Microbiol.">
        <title>The Global Catalogue of Microorganisms (GCM) 10K type strain sequencing project: providing services to taxonomists for standard genome sequencing and annotation.</title>
        <authorList>
            <consortium name="The Broad Institute Genomics Platform"/>
            <consortium name="The Broad Institute Genome Sequencing Center for Infectious Disease"/>
            <person name="Wu L."/>
            <person name="Ma J."/>
        </authorList>
    </citation>
    <scope>NUCLEOTIDE SEQUENCE [LARGE SCALE GENOMIC DNA]</scope>
    <source>
        <strain evidence="2">JCM 10696</strain>
    </source>
</reference>
<evidence type="ECO:0000313" key="2">
    <source>
        <dbReference type="Proteomes" id="UP001500665"/>
    </source>
</evidence>
<gene>
    <name evidence="1" type="ORF">GCM10009550_59750</name>
</gene>
<dbReference type="InterPro" id="IPR032675">
    <property type="entry name" value="LRR_dom_sf"/>
</dbReference>
<dbReference type="EMBL" id="BAAAHH010000031">
    <property type="protein sequence ID" value="GAA0963683.1"/>
    <property type="molecule type" value="Genomic_DNA"/>
</dbReference>
<evidence type="ECO:0000313" key="1">
    <source>
        <dbReference type="EMBL" id="GAA0963683.1"/>
    </source>
</evidence>
<dbReference type="NCBIfam" id="NF038076">
    <property type="entry name" value="fam_STM4015"/>
    <property type="match status" value="1"/>
</dbReference>
<name>A0ABP4CAL1_9ACTN</name>